<name>A0AAJ1T0Y2_9BACI</name>
<comment type="similarity">
    <text evidence="1">Belongs to the FAH family.</text>
</comment>
<keyword evidence="5" id="KW-1185">Reference proteome</keyword>
<dbReference type="GO" id="GO:0018773">
    <property type="term" value="F:acetylpyruvate hydrolase activity"/>
    <property type="evidence" value="ECO:0007669"/>
    <property type="project" value="TreeGrafter"/>
</dbReference>
<dbReference type="FunFam" id="3.90.850.10:FF:000002">
    <property type="entry name" value="2-hydroxyhepta-2,4-diene-1,7-dioate isomerase"/>
    <property type="match status" value="1"/>
</dbReference>
<sequence>MKFVSYLYNQEEQFGVWDEDQKGIWNLQAIQEKYGKKLLPNKLVEAIDPKYSLIETVKELLAFGKEHKTSSFLQNVEEIEWLAPIPRPTKNIVCIGKNYREHAIELGGEESIPSDLMVFTKAPTTVTSHQASIPSYSEVTDALDYEGELAIIIGKKGINIAKEDALDYLFGLTIINDITARDIQKRHKQFFLGKSLDQTCPMGPWIVTKDEVPHPESLEIETKVNGEVRQQSNTKYFIFPIDEIISTLSKGMTLEPGDIIATGTPAGVGLGFDPPKLLKSGDEIEITIQQVGTLFNRVN</sequence>
<dbReference type="SUPFAM" id="SSF56529">
    <property type="entry name" value="FAH"/>
    <property type="match status" value="1"/>
</dbReference>
<dbReference type="Proteomes" id="UP001237207">
    <property type="component" value="Unassembled WGS sequence"/>
</dbReference>
<dbReference type="GO" id="GO:0046872">
    <property type="term" value="F:metal ion binding"/>
    <property type="evidence" value="ECO:0007669"/>
    <property type="project" value="UniProtKB-KW"/>
</dbReference>
<dbReference type="Pfam" id="PF01557">
    <property type="entry name" value="FAA_hydrolase"/>
    <property type="match status" value="1"/>
</dbReference>
<dbReference type="EMBL" id="JAUSUC010000010">
    <property type="protein sequence ID" value="MDQ0214792.1"/>
    <property type="molecule type" value="Genomic_DNA"/>
</dbReference>
<protein>
    <submittedName>
        <fullName evidence="4">2-keto-4-pentenoate hydratase/2-oxohepta-3-ene-1,7-dioic acid hydratase in catechol pathway</fullName>
    </submittedName>
</protein>
<dbReference type="InterPro" id="IPR011234">
    <property type="entry name" value="Fumarylacetoacetase-like_C"/>
</dbReference>
<evidence type="ECO:0000313" key="5">
    <source>
        <dbReference type="Proteomes" id="UP001237207"/>
    </source>
</evidence>
<dbReference type="AlphaFoldDB" id="A0AAJ1T0Y2"/>
<evidence type="ECO:0000256" key="1">
    <source>
        <dbReference type="ARBA" id="ARBA00010211"/>
    </source>
</evidence>
<organism evidence="4 5">
    <name type="scientific">Oikeobacillus pervagus</name>
    <dbReference type="NCBI Taxonomy" id="1325931"/>
    <lineage>
        <taxon>Bacteria</taxon>
        <taxon>Bacillati</taxon>
        <taxon>Bacillota</taxon>
        <taxon>Bacilli</taxon>
        <taxon>Bacillales</taxon>
        <taxon>Bacillaceae</taxon>
        <taxon>Oikeobacillus</taxon>
    </lineage>
</organism>
<reference evidence="4" key="1">
    <citation type="submission" date="2023-07" db="EMBL/GenBank/DDBJ databases">
        <title>Genomic Encyclopedia of Type Strains, Phase IV (KMG-IV): sequencing the most valuable type-strain genomes for metagenomic binning, comparative biology and taxonomic classification.</title>
        <authorList>
            <person name="Goeker M."/>
        </authorList>
    </citation>
    <scope>NUCLEOTIDE SEQUENCE</scope>
    <source>
        <strain evidence="4">DSM 23947</strain>
    </source>
</reference>
<dbReference type="InterPro" id="IPR036663">
    <property type="entry name" value="Fumarylacetoacetase_C_sf"/>
</dbReference>
<dbReference type="GO" id="GO:0019752">
    <property type="term" value="P:carboxylic acid metabolic process"/>
    <property type="evidence" value="ECO:0007669"/>
    <property type="project" value="UniProtKB-ARBA"/>
</dbReference>
<feature type="domain" description="Fumarylacetoacetase-like C-terminal" evidence="3">
    <location>
        <begin position="92"/>
        <end position="298"/>
    </location>
</feature>
<evidence type="ECO:0000256" key="2">
    <source>
        <dbReference type="ARBA" id="ARBA00022723"/>
    </source>
</evidence>
<comment type="caution">
    <text evidence="4">The sequence shown here is derived from an EMBL/GenBank/DDBJ whole genome shotgun (WGS) entry which is preliminary data.</text>
</comment>
<keyword evidence="2" id="KW-0479">Metal-binding</keyword>
<dbReference type="PANTHER" id="PTHR11820:SF7">
    <property type="entry name" value="ACYLPYRUVASE FAHD1, MITOCHONDRIAL"/>
    <property type="match status" value="1"/>
</dbReference>
<evidence type="ECO:0000259" key="3">
    <source>
        <dbReference type="Pfam" id="PF01557"/>
    </source>
</evidence>
<accession>A0AAJ1T0Y2</accession>
<gene>
    <name evidence="4" type="ORF">J2S13_001189</name>
</gene>
<dbReference type="Gene3D" id="3.90.850.10">
    <property type="entry name" value="Fumarylacetoacetase-like, C-terminal domain"/>
    <property type="match status" value="1"/>
</dbReference>
<dbReference type="RefSeq" id="WP_307256780.1">
    <property type="nucleotide sequence ID" value="NZ_JAUSUC010000010.1"/>
</dbReference>
<dbReference type="GO" id="GO:0016853">
    <property type="term" value="F:isomerase activity"/>
    <property type="evidence" value="ECO:0007669"/>
    <property type="project" value="UniProtKB-ARBA"/>
</dbReference>
<evidence type="ECO:0000313" key="4">
    <source>
        <dbReference type="EMBL" id="MDQ0214792.1"/>
    </source>
</evidence>
<dbReference type="PANTHER" id="PTHR11820">
    <property type="entry name" value="ACYLPYRUVASE"/>
    <property type="match status" value="1"/>
</dbReference>
<proteinExistence type="inferred from homology"/>